<comment type="subcellular location">
    <subcellularLocation>
        <location evidence="3">Cytoplasm</location>
    </subcellularLocation>
</comment>
<dbReference type="GO" id="GO:0051082">
    <property type="term" value="F:unfolded protein binding"/>
    <property type="evidence" value="ECO:0007669"/>
    <property type="project" value="TreeGrafter"/>
</dbReference>
<feature type="compositionally biased region" description="Acidic residues" evidence="5">
    <location>
        <begin position="1"/>
        <end position="25"/>
    </location>
</feature>
<dbReference type="SUPFAM" id="SSF58014">
    <property type="entry name" value="Coiled-coil domain of nucleotide exchange factor GrpE"/>
    <property type="match status" value="1"/>
</dbReference>
<organism evidence="6">
    <name type="scientific">uncultured marine group II/III euryarchaeote KM3_57_F04</name>
    <dbReference type="NCBI Taxonomy" id="1456465"/>
    <lineage>
        <taxon>Archaea</taxon>
        <taxon>Methanobacteriati</taxon>
        <taxon>Methanobacteriota</taxon>
        <taxon>environmental samples</taxon>
    </lineage>
</organism>
<dbReference type="PANTHER" id="PTHR21237">
    <property type="entry name" value="GRPE PROTEIN"/>
    <property type="match status" value="1"/>
</dbReference>
<dbReference type="GO" id="GO:0000774">
    <property type="term" value="F:adenyl-nucleotide exchange factor activity"/>
    <property type="evidence" value="ECO:0007669"/>
    <property type="project" value="InterPro"/>
</dbReference>
<dbReference type="GO" id="GO:0005737">
    <property type="term" value="C:cytoplasm"/>
    <property type="evidence" value="ECO:0007669"/>
    <property type="project" value="UniProtKB-SubCell"/>
</dbReference>
<dbReference type="InterPro" id="IPR013805">
    <property type="entry name" value="GrpE_CC"/>
</dbReference>
<gene>
    <name evidence="6" type="primary">GRPE</name>
    <name evidence="3" type="synonym">grpE</name>
</gene>
<dbReference type="Gene3D" id="3.90.20.20">
    <property type="match status" value="1"/>
</dbReference>
<comment type="function">
    <text evidence="3">Participates actively in the response to hyperosmotic and heat shock by preventing the aggregation of stress-denatured proteins, in association with DnaK and GrpE. It is the nucleotide exchange factor for DnaK and may function as a thermosensor. Unfolded proteins bind initially to DnaJ; upon interaction with the DnaJ-bound protein, DnaK hydrolyzes its bound ATP, resulting in the formation of a stable complex. GrpE releases ADP from DnaK; ATP binding to DnaK triggers the release of the substrate protein, thus completing the reaction cycle. Several rounds of ATP-dependent interactions between DnaJ, DnaK and GrpE are required for fully efficient folding.</text>
</comment>
<evidence type="ECO:0000256" key="3">
    <source>
        <dbReference type="HAMAP-Rule" id="MF_01151"/>
    </source>
</evidence>
<evidence type="ECO:0000256" key="2">
    <source>
        <dbReference type="ARBA" id="ARBA00023186"/>
    </source>
</evidence>
<dbReference type="SUPFAM" id="SSF51064">
    <property type="entry name" value="Head domain of nucleotide exchange factor GrpE"/>
    <property type="match status" value="1"/>
</dbReference>
<comment type="similarity">
    <text evidence="1 3 4">Belongs to the GrpE family.</text>
</comment>
<dbReference type="HAMAP" id="MF_01151">
    <property type="entry name" value="GrpE"/>
    <property type="match status" value="1"/>
</dbReference>
<evidence type="ECO:0000256" key="4">
    <source>
        <dbReference type="RuleBase" id="RU004478"/>
    </source>
</evidence>
<reference evidence="6" key="1">
    <citation type="journal article" date="2014" name="Genome Biol. Evol.">
        <title>Pangenome evidence for extensive interdomain horizontal transfer affecting lineage core and shell genes in uncultured planktonic thaumarchaeota and euryarchaeota.</title>
        <authorList>
            <person name="Deschamps P."/>
            <person name="Zivanovic Y."/>
            <person name="Moreira D."/>
            <person name="Rodriguez-Valera F."/>
            <person name="Lopez-Garcia P."/>
        </authorList>
    </citation>
    <scope>NUCLEOTIDE SEQUENCE</scope>
</reference>
<evidence type="ECO:0000313" key="6">
    <source>
        <dbReference type="EMBL" id="AIF12941.1"/>
    </source>
</evidence>
<dbReference type="CDD" id="cd00446">
    <property type="entry name" value="GrpE"/>
    <property type="match status" value="1"/>
</dbReference>
<keyword evidence="3 6" id="KW-0346">Stress response</keyword>
<dbReference type="GO" id="GO:0006457">
    <property type="term" value="P:protein folding"/>
    <property type="evidence" value="ECO:0007669"/>
    <property type="project" value="InterPro"/>
</dbReference>
<dbReference type="GO" id="GO:0051087">
    <property type="term" value="F:protein-folding chaperone binding"/>
    <property type="evidence" value="ECO:0007669"/>
    <property type="project" value="InterPro"/>
</dbReference>
<evidence type="ECO:0000256" key="1">
    <source>
        <dbReference type="ARBA" id="ARBA00009054"/>
    </source>
</evidence>
<dbReference type="InterPro" id="IPR000740">
    <property type="entry name" value="GrpE"/>
</dbReference>
<dbReference type="Gene3D" id="2.30.22.10">
    <property type="entry name" value="Head domain of nucleotide exchange factor GrpE"/>
    <property type="match status" value="1"/>
</dbReference>
<dbReference type="InterPro" id="IPR009012">
    <property type="entry name" value="GrpE_head"/>
</dbReference>
<dbReference type="PRINTS" id="PR00773">
    <property type="entry name" value="GRPEPROTEIN"/>
</dbReference>
<name>A0A075H8V1_9EURY</name>
<keyword evidence="3" id="KW-0963">Cytoplasm</keyword>
<dbReference type="GO" id="GO:0042803">
    <property type="term" value="F:protein homodimerization activity"/>
    <property type="evidence" value="ECO:0007669"/>
    <property type="project" value="InterPro"/>
</dbReference>
<dbReference type="Pfam" id="PF01025">
    <property type="entry name" value="GrpE"/>
    <property type="match status" value="1"/>
</dbReference>
<comment type="subunit">
    <text evidence="3">Homodimer.</text>
</comment>
<proteinExistence type="inferred from homology"/>
<keyword evidence="2 3" id="KW-0143">Chaperone</keyword>
<dbReference type="AlphaFoldDB" id="A0A075H8V1"/>
<dbReference type="PANTHER" id="PTHR21237:SF23">
    <property type="entry name" value="GRPE PROTEIN HOMOLOG, MITOCHONDRIAL"/>
    <property type="match status" value="1"/>
</dbReference>
<accession>A0A075H8V1</accession>
<dbReference type="EMBL" id="KF900959">
    <property type="protein sequence ID" value="AIF12941.1"/>
    <property type="molecule type" value="Genomic_DNA"/>
</dbReference>
<evidence type="ECO:0000256" key="5">
    <source>
        <dbReference type="SAM" id="MobiDB-lite"/>
    </source>
</evidence>
<protein>
    <recommendedName>
        <fullName evidence="3">Protein GrpE</fullName>
    </recommendedName>
    <alternativeName>
        <fullName evidence="3">HSP-70 cofactor</fullName>
    </alternativeName>
</protein>
<sequence>MSGDDEVPPEAEPEAVTEAVEEPSIEEQLASALAAAESAQKEIGYRDAEIDNIRKRHAKDRSDIIRYGSQGLARKLIPLINDFDRALEAMPAETDEVILEGVRMIRANLEAALIGEGARQIDAAGQPFDPNTMEAITTIPPTEEHPAGMVVEVLESGWMLHDRVLRPARVVVTAVE</sequence>
<feature type="region of interest" description="Disordered" evidence="5">
    <location>
        <begin position="1"/>
        <end position="26"/>
    </location>
</feature>